<keyword evidence="1" id="KW-0677">Repeat</keyword>
<name>A0AA39KFR8_9AGAR</name>
<feature type="non-terminal residue" evidence="4">
    <location>
        <position position="1"/>
    </location>
</feature>
<dbReference type="PROSITE" id="PS50088">
    <property type="entry name" value="ANK_REPEAT"/>
    <property type="match status" value="3"/>
</dbReference>
<sequence length="84" mass="9048">AANYGHANILQTLIYHGVDRNTRSSISDNTVLHAAVKCGHIESIKVLVEAGCNLSLHSEGKTPLDLALNQRSSHIVQYLLDNGA</sequence>
<dbReference type="PROSITE" id="PS50297">
    <property type="entry name" value="ANK_REP_REGION"/>
    <property type="match status" value="2"/>
</dbReference>
<keyword evidence="2 3" id="KW-0040">ANK repeat</keyword>
<evidence type="ECO:0000256" key="3">
    <source>
        <dbReference type="PROSITE-ProRule" id="PRU00023"/>
    </source>
</evidence>
<reference evidence="4" key="1">
    <citation type="submission" date="2023-06" db="EMBL/GenBank/DDBJ databases">
        <authorList>
            <consortium name="Lawrence Berkeley National Laboratory"/>
            <person name="Ahrendt S."/>
            <person name="Sahu N."/>
            <person name="Indic B."/>
            <person name="Wong-Bajracharya J."/>
            <person name="Merenyi Z."/>
            <person name="Ke H.-M."/>
            <person name="Monk M."/>
            <person name="Kocsube S."/>
            <person name="Drula E."/>
            <person name="Lipzen A."/>
            <person name="Balint B."/>
            <person name="Henrissat B."/>
            <person name="Andreopoulos B."/>
            <person name="Martin F.M."/>
            <person name="Harder C.B."/>
            <person name="Rigling D."/>
            <person name="Ford K.L."/>
            <person name="Foster G.D."/>
            <person name="Pangilinan J."/>
            <person name="Papanicolaou A."/>
            <person name="Barry K."/>
            <person name="LaButti K."/>
            <person name="Viragh M."/>
            <person name="Koriabine M."/>
            <person name="Yan M."/>
            <person name="Riley R."/>
            <person name="Champramary S."/>
            <person name="Plett K.L."/>
            <person name="Tsai I.J."/>
            <person name="Slot J."/>
            <person name="Sipos G."/>
            <person name="Plett J."/>
            <person name="Nagy L.G."/>
            <person name="Grigoriev I.V."/>
        </authorList>
    </citation>
    <scope>NUCLEOTIDE SEQUENCE</scope>
    <source>
        <strain evidence="4">ICMP 16352</strain>
    </source>
</reference>
<dbReference type="SMART" id="SM00248">
    <property type="entry name" value="ANK"/>
    <property type="match status" value="2"/>
</dbReference>
<feature type="repeat" description="ANK" evidence="3">
    <location>
        <begin position="27"/>
        <end position="59"/>
    </location>
</feature>
<dbReference type="InterPro" id="IPR036770">
    <property type="entry name" value="Ankyrin_rpt-contain_sf"/>
</dbReference>
<evidence type="ECO:0000313" key="5">
    <source>
        <dbReference type="Proteomes" id="UP001175227"/>
    </source>
</evidence>
<comment type="caution">
    <text evidence="4">The sequence shown here is derived from an EMBL/GenBank/DDBJ whole genome shotgun (WGS) entry which is preliminary data.</text>
</comment>
<proteinExistence type="predicted"/>
<feature type="repeat" description="ANK" evidence="3">
    <location>
        <begin position="1"/>
        <end position="25"/>
    </location>
</feature>
<dbReference type="Gene3D" id="1.25.40.20">
    <property type="entry name" value="Ankyrin repeat-containing domain"/>
    <property type="match status" value="1"/>
</dbReference>
<feature type="non-terminal residue" evidence="4">
    <location>
        <position position="84"/>
    </location>
</feature>
<gene>
    <name evidence="4" type="ORF">IW261DRAFT_1294012</name>
</gene>
<dbReference type="PANTHER" id="PTHR24171:SF9">
    <property type="entry name" value="ANKYRIN REPEAT DOMAIN-CONTAINING PROTEIN 39"/>
    <property type="match status" value="1"/>
</dbReference>
<dbReference type="InterPro" id="IPR002110">
    <property type="entry name" value="Ankyrin_rpt"/>
</dbReference>
<dbReference type="Proteomes" id="UP001175227">
    <property type="component" value="Unassembled WGS sequence"/>
</dbReference>
<accession>A0AA39KFR8</accession>
<dbReference type="Pfam" id="PF12796">
    <property type="entry name" value="Ank_2"/>
    <property type="match status" value="1"/>
</dbReference>
<protein>
    <submittedName>
        <fullName evidence="4">Ankyrin repeat-containing domain protein</fullName>
    </submittedName>
</protein>
<dbReference type="PANTHER" id="PTHR24171">
    <property type="entry name" value="ANKYRIN REPEAT DOMAIN-CONTAINING PROTEIN 39-RELATED"/>
    <property type="match status" value="1"/>
</dbReference>
<feature type="repeat" description="ANK" evidence="3">
    <location>
        <begin position="59"/>
        <end position="84"/>
    </location>
</feature>
<evidence type="ECO:0000256" key="2">
    <source>
        <dbReference type="ARBA" id="ARBA00023043"/>
    </source>
</evidence>
<organism evidence="4 5">
    <name type="scientific">Armillaria novae-zelandiae</name>
    <dbReference type="NCBI Taxonomy" id="153914"/>
    <lineage>
        <taxon>Eukaryota</taxon>
        <taxon>Fungi</taxon>
        <taxon>Dikarya</taxon>
        <taxon>Basidiomycota</taxon>
        <taxon>Agaricomycotina</taxon>
        <taxon>Agaricomycetes</taxon>
        <taxon>Agaricomycetidae</taxon>
        <taxon>Agaricales</taxon>
        <taxon>Marasmiineae</taxon>
        <taxon>Physalacriaceae</taxon>
        <taxon>Armillaria</taxon>
    </lineage>
</organism>
<evidence type="ECO:0000256" key="1">
    <source>
        <dbReference type="ARBA" id="ARBA00022737"/>
    </source>
</evidence>
<dbReference type="AlphaFoldDB" id="A0AA39KFR8"/>
<dbReference type="EMBL" id="JAUEPR010000250">
    <property type="protein sequence ID" value="KAK0459056.1"/>
    <property type="molecule type" value="Genomic_DNA"/>
</dbReference>
<evidence type="ECO:0000313" key="4">
    <source>
        <dbReference type="EMBL" id="KAK0459056.1"/>
    </source>
</evidence>
<keyword evidence="5" id="KW-1185">Reference proteome</keyword>
<dbReference type="SUPFAM" id="SSF48403">
    <property type="entry name" value="Ankyrin repeat"/>
    <property type="match status" value="1"/>
</dbReference>